<dbReference type="RefSeq" id="WP_053100642.1">
    <property type="nucleotide sequence ID" value="NZ_CP012358.1"/>
</dbReference>
<feature type="transmembrane region" description="Helical" evidence="13">
    <location>
        <begin position="12"/>
        <end position="34"/>
    </location>
</feature>
<organism evidence="15 17">
    <name type="scientific">Thiopseudomonas alkaliphila</name>
    <dbReference type="NCBI Taxonomy" id="1697053"/>
    <lineage>
        <taxon>Bacteria</taxon>
        <taxon>Pseudomonadati</taxon>
        <taxon>Pseudomonadota</taxon>
        <taxon>Gammaproteobacteria</taxon>
        <taxon>Pseudomonadales</taxon>
        <taxon>Pseudomonadaceae</taxon>
        <taxon>Thiopseudomonas</taxon>
    </lineage>
</organism>
<dbReference type="AlphaFoldDB" id="A0A0K1XDQ8"/>
<dbReference type="GO" id="GO:0046872">
    <property type="term" value="F:metal ion binding"/>
    <property type="evidence" value="ECO:0007669"/>
    <property type="project" value="UniProtKB-KW"/>
</dbReference>
<comment type="cofactor">
    <cofactor evidence="1">
        <name>heme b</name>
        <dbReference type="ChEBI" id="CHEBI:60344"/>
    </cofactor>
</comment>
<evidence type="ECO:0000256" key="2">
    <source>
        <dbReference type="ARBA" id="ARBA00004651"/>
    </source>
</evidence>
<evidence type="ECO:0000256" key="11">
    <source>
        <dbReference type="ARBA" id="ARBA00023136"/>
    </source>
</evidence>
<reference evidence="16" key="3">
    <citation type="journal article" date="2022" name="Sci. Total Environ.">
        <title>Prevalence, transmission, and molecular epidemiology of tet(X)-positive bacteria among humans, animals, and environmental niches in China: An epidemiological, and genomic-based study.</title>
        <authorList>
            <person name="Dong N."/>
            <person name="Zeng Y."/>
            <person name="Cai C."/>
            <person name="Sun C."/>
            <person name="Lu J."/>
            <person name="Liu C."/>
            <person name="Zhou H."/>
            <person name="Sun Q."/>
            <person name="Shu L."/>
            <person name="Wang H."/>
            <person name="Wang Y."/>
            <person name="Wang S."/>
            <person name="Wu C."/>
            <person name="Chan E.W."/>
            <person name="Chen G."/>
            <person name="Shen Z."/>
            <person name="Chen S."/>
            <person name="Zhang R."/>
        </authorList>
    </citation>
    <scope>NUCLEOTIDE SEQUENCE</scope>
    <source>
        <strain evidence="16">DF46-2-2</strain>
    </source>
</reference>
<evidence type="ECO:0000256" key="6">
    <source>
        <dbReference type="ARBA" id="ARBA00022692"/>
    </source>
</evidence>
<evidence type="ECO:0000256" key="5">
    <source>
        <dbReference type="ARBA" id="ARBA00022617"/>
    </source>
</evidence>
<feature type="transmembrane region" description="Helical" evidence="13">
    <location>
        <begin position="54"/>
        <end position="71"/>
    </location>
</feature>
<feature type="transmembrane region" description="Helical" evidence="13">
    <location>
        <begin position="144"/>
        <end position="164"/>
    </location>
</feature>
<dbReference type="InterPro" id="IPR011577">
    <property type="entry name" value="Cyt_b561_bac/Ni-Hgenase"/>
</dbReference>
<dbReference type="EMBL" id="JACANB010000002">
    <property type="protein sequence ID" value="MDM1696048.1"/>
    <property type="molecule type" value="Genomic_DNA"/>
</dbReference>
<feature type="domain" description="Cytochrome b561 bacterial/Ni-hydrogenase" evidence="14">
    <location>
        <begin position="10"/>
        <end position="180"/>
    </location>
</feature>
<dbReference type="InterPro" id="IPR052168">
    <property type="entry name" value="Cytochrome_b561_oxidase"/>
</dbReference>
<feature type="transmembrane region" description="Helical" evidence="13">
    <location>
        <begin position="92"/>
        <end position="111"/>
    </location>
</feature>
<dbReference type="KEGG" id="pbb:AKN87_08130"/>
<accession>A0A0K1XDQ8</accession>
<comment type="similarity">
    <text evidence="12">Belongs to the cytochrome b561 family.</text>
</comment>
<dbReference type="PATRIC" id="fig|1697053.3.peg.1656"/>
<evidence type="ECO:0000256" key="10">
    <source>
        <dbReference type="ARBA" id="ARBA00023004"/>
    </source>
</evidence>
<gene>
    <name evidence="15" type="ORF">AKN88_05595</name>
    <name evidence="16" type="ORF">HX099_05125</name>
</gene>
<keyword evidence="17" id="KW-1185">Reference proteome</keyword>
<dbReference type="STRING" id="1697053.AKN87_08130"/>
<name>A0A0K1XDQ8_9GAMM</name>
<proteinExistence type="inferred from homology"/>
<evidence type="ECO:0000313" key="17">
    <source>
        <dbReference type="Proteomes" id="UP000063953"/>
    </source>
</evidence>
<dbReference type="EMBL" id="CP012365">
    <property type="protein sequence ID" value="AKX59461.1"/>
    <property type="molecule type" value="Genomic_DNA"/>
</dbReference>
<evidence type="ECO:0000256" key="1">
    <source>
        <dbReference type="ARBA" id="ARBA00001970"/>
    </source>
</evidence>
<keyword evidence="9 13" id="KW-1133">Transmembrane helix</keyword>
<dbReference type="Pfam" id="PF01292">
    <property type="entry name" value="Ni_hydr_CYTB"/>
    <property type="match status" value="1"/>
</dbReference>
<evidence type="ECO:0000313" key="15">
    <source>
        <dbReference type="EMBL" id="AKX59461.1"/>
    </source>
</evidence>
<keyword evidence="11 13" id="KW-0472">Membrane</keyword>
<dbReference type="PANTHER" id="PTHR30529">
    <property type="entry name" value="CYTOCHROME B561"/>
    <property type="match status" value="1"/>
</dbReference>
<evidence type="ECO:0000256" key="12">
    <source>
        <dbReference type="ARBA" id="ARBA00037975"/>
    </source>
</evidence>
<evidence type="ECO:0000256" key="3">
    <source>
        <dbReference type="ARBA" id="ARBA00022448"/>
    </source>
</evidence>
<dbReference type="Proteomes" id="UP000063953">
    <property type="component" value="Chromosome"/>
</dbReference>
<evidence type="ECO:0000256" key="4">
    <source>
        <dbReference type="ARBA" id="ARBA00022475"/>
    </source>
</evidence>
<evidence type="ECO:0000313" key="16">
    <source>
        <dbReference type="EMBL" id="MDM1696048.1"/>
    </source>
</evidence>
<dbReference type="GO" id="GO:0005886">
    <property type="term" value="C:plasma membrane"/>
    <property type="evidence" value="ECO:0007669"/>
    <property type="project" value="UniProtKB-SubCell"/>
</dbReference>
<dbReference type="OrthoDB" id="9793784at2"/>
<dbReference type="GeneID" id="93984236"/>
<reference evidence="16" key="2">
    <citation type="submission" date="2020-06" db="EMBL/GenBank/DDBJ databases">
        <authorList>
            <person name="Dong N."/>
        </authorList>
    </citation>
    <scope>NUCLEOTIDE SEQUENCE</scope>
    <source>
        <strain evidence="16">DF46-2-2</strain>
    </source>
</reference>
<dbReference type="InterPro" id="IPR016174">
    <property type="entry name" value="Di-haem_cyt_TM"/>
</dbReference>
<keyword evidence="7" id="KW-0479">Metal-binding</keyword>
<dbReference type="Gene3D" id="1.20.950.20">
    <property type="entry name" value="Transmembrane di-heme cytochromes, Chain C"/>
    <property type="match status" value="1"/>
</dbReference>
<keyword evidence="6 13" id="KW-0812">Transmembrane</keyword>
<dbReference type="Proteomes" id="UP001173465">
    <property type="component" value="Unassembled WGS sequence"/>
</dbReference>
<keyword evidence="8" id="KW-0249">Electron transport</keyword>
<keyword evidence="4" id="KW-1003">Cell membrane</keyword>
<comment type="subcellular location">
    <subcellularLocation>
        <location evidence="2">Cell membrane</location>
        <topology evidence="2">Multi-pass membrane protein</topology>
    </subcellularLocation>
</comment>
<dbReference type="SUPFAM" id="SSF81342">
    <property type="entry name" value="Transmembrane di-heme cytochromes"/>
    <property type="match status" value="1"/>
</dbReference>
<dbReference type="GO" id="GO:0022904">
    <property type="term" value="P:respiratory electron transport chain"/>
    <property type="evidence" value="ECO:0007669"/>
    <property type="project" value="InterPro"/>
</dbReference>
<evidence type="ECO:0000256" key="8">
    <source>
        <dbReference type="ARBA" id="ARBA00022982"/>
    </source>
</evidence>
<keyword evidence="10" id="KW-0408">Iron</keyword>
<evidence type="ECO:0000256" key="13">
    <source>
        <dbReference type="SAM" id="Phobius"/>
    </source>
</evidence>
<dbReference type="GO" id="GO:0020037">
    <property type="term" value="F:heme binding"/>
    <property type="evidence" value="ECO:0007669"/>
    <property type="project" value="TreeGrafter"/>
</dbReference>
<evidence type="ECO:0000256" key="7">
    <source>
        <dbReference type="ARBA" id="ARBA00022723"/>
    </source>
</evidence>
<keyword evidence="5" id="KW-0349">Heme</keyword>
<protein>
    <submittedName>
        <fullName evidence="15 16">Cytochrome B</fullName>
    </submittedName>
</protein>
<dbReference type="GO" id="GO:0009055">
    <property type="term" value="F:electron transfer activity"/>
    <property type="evidence" value="ECO:0007669"/>
    <property type="project" value="InterPro"/>
</dbReference>
<evidence type="ECO:0000259" key="14">
    <source>
        <dbReference type="Pfam" id="PF01292"/>
    </source>
</evidence>
<keyword evidence="3" id="KW-0813">Transport</keyword>
<reference evidence="15 17" key="1">
    <citation type="journal article" date="2015" name="Genome Announc.">
        <title>Genome Sequences of Oblitimonas alkaliphila gen. nov. sp. nov. (Proposed), a Novel Bacterium of the Pseudomonadaceae Family.</title>
        <authorList>
            <person name="Lauer A.C."/>
            <person name="Nicholson A.C."/>
            <person name="Humrighouse B.W."/>
            <person name="Emery B."/>
            <person name="Drobish A."/>
            <person name="Juieng P."/>
            <person name="Loparev V."/>
            <person name="McQuiston J.R."/>
        </authorList>
    </citation>
    <scope>NUCLEOTIDE SEQUENCE [LARGE SCALE GENOMIC DNA]</scope>
    <source>
        <strain evidence="15 17">E5571</strain>
    </source>
</reference>
<dbReference type="PANTHER" id="PTHR30529:SF1">
    <property type="entry name" value="CYTOCHROME B561 HOMOLOG 2"/>
    <property type="match status" value="1"/>
</dbReference>
<sequence length="183" mass="20432">MAHTKQAAGYDRLTITLHWLVALMVIGLFALGLWMTGLSYYDSWYRTAPDLHKSFGSLLLLLMLLRLIWRVRQPRTAPIATHQRWELILAKAVQGLLYLGLFTVLISGYLISTADGRPISFFGLFDWPVLISGLPNQADIAGTVHLYAAWSVIVLAALHALAAIKHHLIDRDATLSRMLGKSN</sequence>
<evidence type="ECO:0000256" key="9">
    <source>
        <dbReference type="ARBA" id="ARBA00022989"/>
    </source>
</evidence>